<gene>
    <name evidence="17" type="primary">HSPD1</name>
    <name evidence="17" type="ORF">BGZ97_008785</name>
</gene>
<dbReference type="NCBIfam" id="NF009488">
    <property type="entry name" value="PRK12850.1"/>
    <property type="match status" value="1"/>
</dbReference>
<keyword evidence="9" id="KW-0811">Translocation</keyword>
<name>A0A9P6UPA3_9FUNG</name>
<proteinExistence type="inferred from homology"/>
<dbReference type="GO" id="GO:0140662">
    <property type="term" value="F:ATP-dependent protein folding chaperone"/>
    <property type="evidence" value="ECO:0007669"/>
    <property type="project" value="InterPro"/>
</dbReference>
<keyword evidence="8" id="KW-0653">Protein transport</keyword>
<evidence type="ECO:0000256" key="2">
    <source>
        <dbReference type="ARBA" id="ARBA00006607"/>
    </source>
</evidence>
<dbReference type="SUPFAM" id="SSF54849">
    <property type="entry name" value="GroEL-intermediate domain like"/>
    <property type="match status" value="1"/>
</dbReference>
<dbReference type="GO" id="GO:0005524">
    <property type="term" value="F:ATP binding"/>
    <property type="evidence" value="ECO:0007669"/>
    <property type="project" value="InterPro"/>
</dbReference>
<dbReference type="FunFam" id="1.10.287.110:FF:000006">
    <property type="entry name" value="Import inner membrane translocase subunit TIM16"/>
    <property type="match status" value="1"/>
</dbReference>
<evidence type="ECO:0000256" key="11">
    <source>
        <dbReference type="ARBA" id="ARBA00023136"/>
    </source>
</evidence>
<accession>A0A9P6UPA3</accession>
<dbReference type="InterPro" id="IPR001844">
    <property type="entry name" value="Cpn60/GroEL"/>
</dbReference>
<dbReference type="PRINTS" id="PR00298">
    <property type="entry name" value="CHAPERONIN60"/>
</dbReference>
<dbReference type="EMBL" id="JAAAIN010000406">
    <property type="protein sequence ID" value="KAG0314969.1"/>
    <property type="molecule type" value="Genomic_DNA"/>
</dbReference>
<evidence type="ECO:0000256" key="9">
    <source>
        <dbReference type="ARBA" id="ARBA00023010"/>
    </source>
</evidence>
<comment type="caution">
    <text evidence="17">The sequence shown here is derived from an EMBL/GenBank/DDBJ whole genome shotgun (WGS) entry which is preliminary data.</text>
</comment>
<evidence type="ECO:0000313" key="17">
    <source>
        <dbReference type="EMBL" id="KAG0314969.1"/>
    </source>
</evidence>
<dbReference type="GO" id="GO:0042026">
    <property type="term" value="P:protein refolding"/>
    <property type="evidence" value="ECO:0007669"/>
    <property type="project" value="InterPro"/>
</dbReference>
<dbReference type="NCBIfam" id="NF000592">
    <property type="entry name" value="PRK00013.1"/>
    <property type="match status" value="1"/>
</dbReference>
<dbReference type="GO" id="GO:0005743">
    <property type="term" value="C:mitochondrial inner membrane"/>
    <property type="evidence" value="ECO:0007669"/>
    <property type="project" value="UniProtKB-SubCell"/>
</dbReference>
<keyword evidence="18" id="KW-1185">Reference proteome</keyword>
<reference evidence="17" key="1">
    <citation type="journal article" date="2020" name="Fungal Divers.">
        <title>Resolving the Mortierellaceae phylogeny through synthesis of multi-gene phylogenetics and phylogenomics.</title>
        <authorList>
            <person name="Vandepol N."/>
            <person name="Liber J."/>
            <person name="Desiro A."/>
            <person name="Na H."/>
            <person name="Kennedy M."/>
            <person name="Barry K."/>
            <person name="Grigoriev I.V."/>
            <person name="Miller A.N."/>
            <person name="O'Donnell K."/>
            <person name="Stajich J.E."/>
            <person name="Bonito G."/>
        </authorList>
    </citation>
    <scope>NUCLEOTIDE SEQUENCE</scope>
    <source>
        <strain evidence="17">NVP60</strain>
    </source>
</reference>
<dbReference type="SUPFAM" id="SSF52029">
    <property type="entry name" value="GroEL apical domain-like"/>
    <property type="match status" value="1"/>
</dbReference>
<dbReference type="NCBIfam" id="NF009489">
    <property type="entry name" value="PRK12851.1"/>
    <property type="match status" value="1"/>
</dbReference>
<dbReference type="Gene3D" id="3.50.7.10">
    <property type="entry name" value="GroEL"/>
    <property type="match status" value="1"/>
</dbReference>
<keyword evidence="6" id="KW-0813">Transport</keyword>
<comment type="similarity">
    <text evidence="2 15">Belongs to the chaperonin (HSP60) family.</text>
</comment>
<dbReference type="InterPro" id="IPR027409">
    <property type="entry name" value="GroEL-like_apical_dom_sf"/>
</dbReference>
<evidence type="ECO:0000256" key="1">
    <source>
        <dbReference type="ARBA" id="ARBA00004637"/>
    </source>
</evidence>
<keyword evidence="7" id="KW-0999">Mitochondrion inner membrane</keyword>
<dbReference type="Gene3D" id="1.10.560.10">
    <property type="entry name" value="GroEL-like equatorial domain"/>
    <property type="match status" value="1"/>
</dbReference>
<dbReference type="InterPro" id="IPR002423">
    <property type="entry name" value="Cpn60/GroEL/TCP-1"/>
</dbReference>
<dbReference type="NCBIfam" id="TIGR02348">
    <property type="entry name" value="GroEL"/>
    <property type="match status" value="1"/>
</dbReference>
<evidence type="ECO:0000256" key="13">
    <source>
        <dbReference type="ARBA" id="ARBA00030422"/>
    </source>
</evidence>
<dbReference type="PANTHER" id="PTHR45633">
    <property type="entry name" value="60 KDA HEAT SHOCK PROTEIN, MITOCHONDRIAL"/>
    <property type="match status" value="1"/>
</dbReference>
<dbReference type="AlphaFoldDB" id="A0A9P6UPA3"/>
<dbReference type="SUPFAM" id="SSF48592">
    <property type="entry name" value="GroEL equatorial domain-like"/>
    <property type="match status" value="1"/>
</dbReference>
<organism evidence="17 18">
    <name type="scientific">Linnemannia gamsii</name>
    <dbReference type="NCBI Taxonomy" id="64522"/>
    <lineage>
        <taxon>Eukaryota</taxon>
        <taxon>Fungi</taxon>
        <taxon>Fungi incertae sedis</taxon>
        <taxon>Mucoromycota</taxon>
        <taxon>Mortierellomycotina</taxon>
        <taxon>Mortierellomycetes</taxon>
        <taxon>Mortierellales</taxon>
        <taxon>Mortierellaceae</taxon>
        <taxon>Linnemannia</taxon>
    </lineage>
</organism>
<dbReference type="HAMAP" id="MF_00600">
    <property type="entry name" value="CH60"/>
    <property type="match status" value="1"/>
</dbReference>
<protein>
    <recommendedName>
        <fullName evidence="5">Mitochondrial import inner membrane translocase subunit TIM16</fullName>
    </recommendedName>
    <alternativeName>
        <fullName evidence="4">Mitochondrial import inner membrane translocase subunit tim16</fullName>
    </alternativeName>
    <alternativeName>
        <fullName evidence="13 14">Presequence translocated-associated motor subunit PAM16</fullName>
    </alternativeName>
</protein>
<sequence length="705" mass="74418">MLSFSRALKAKAPIARQASAALAMPSRLANTRLYSSHKEINFGIEGRAKLLKGVEVLAKAVAVTLGPKGRHVLIAQPYGTPKITKDGVTVAKSITLEDPFENLGAKLIQDVANKTNETAGDGTTTATVLTRAIFAEGVKNVAAGCNPMDLRKGVQMAVDAVVEFLRENKREITTTQEIAQVGTISANGDKAIGNLLAQAMEKVGKEGVITVKDGKTTEDELEITEGMRFDRGYISPYFVTDTKTQKVEFEKPLILLSEKKISILQDILPALEAAATQRRPLLIIAEDIDGEALAATILNKLRGQLQVAAVKAPGFGDNRKSILGDLATLTGGVVFSDELDVKLERLTPELLGTIGSISITKEDTILNGTGAGSNEAIAQRCEQLRSLIADPSTSDYEREKLEERLARLSSGVAIIRVGGQSEVEVGEKKDRIVDALNATKCAVDSGVLPGGGTALLKSLKVLDNLKGENFDQQLGINIIRSAIQVPSKTIVSNAGGEGAVVIAKVVESENFNYGYDASNGEYGDMFARGVLDPFKVVVTGLKDAAGAGRVIAQILVMGSQIVGKAFMEAYRQAAANAAKNGGQHAAKNGSGGSKAAAADAVTRKTGMSVDEAMNILNITKEADLAKIVKNYQHLLKVNDKAVGGSFYLQSKVVRAKERLEMEWAAEGNPIKIEPEAPAAPAEAAGASTEGSKSSSSQPPSGDKQA</sequence>
<dbReference type="InterPro" id="IPR027410">
    <property type="entry name" value="TCP-1-like_intermed_sf"/>
</dbReference>
<evidence type="ECO:0000256" key="10">
    <source>
        <dbReference type="ARBA" id="ARBA00023128"/>
    </source>
</evidence>
<evidence type="ECO:0000256" key="8">
    <source>
        <dbReference type="ARBA" id="ARBA00022927"/>
    </source>
</evidence>
<dbReference type="Pfam" id="PF00118">
    <property type="entry name" value="Cpn60_TCP1"/>
    <property type="match status" value="1"/>
</dbReference>
<comment type="similarity">
    <text evidence="3">Belongs to the TIM16/PAM16 family.</text>
</comment>
<keyword evidence="12" id="KW-0143">Chaperone</keyword>
<evidence type="ECO:0000256" key="16">
    <source>
        <dbReference type="SAM" id="MobiDB-lite"/>
    </source>
</evidence>
<dbReference type="GO" id="GO:0015031">
    <property type="term" value="P:protein transport"/>
    <property type="evidence" value="ECO:0007669"/>
    <property type="project" value="UniProtKB-KW"/>
</dbReference>
<evidence type="ECO:0000256" key="4">
    <source>
        <dbReference type="ARBA" id="ARBA00013571"/>
    </source>
</evidence>
<evidence type="ECO:0000256" key="3">
    <source>
        <dbReference type="ARBA" id="ARBA00008817"/>
    </source>
</evidence>
<dbReference type="FunFam" id="3.50.7.10:FF:000001">
    <property type="entry name" value="60 kDa chaperonin"/>
    <property type="match status" value="1"/>
</dbReference>
<evidence type="ECO:0000256" key="14">
    <source>
        <dbReference type="ARBA" id="ARBA00031407"/>
    </source>
</evidence>
<evidence type="ECO:0000256" key="15">
    <source>
        <dbReference type="RuleBase" id="RU000418"/>
    </source>
</evidence>
<dbReference type="InterPro" id="IPR027413">
    <property type="entry name" value="GROEL-like_equatorial_sf"/>
</dbReference>
<evidence type="ECO:0000256" key="5">
    <source>
        <dbReference type="ARBA" id="ARBA00020721"/>
    </source>
</evidence>
<dbReference type="InterPro" id="IPR036869">
    <property type="entry name" value="J_dom_sf"/>
</dbReference>
<feature type="compositionally biased region" description="Low complexity" evidence="16">
    <location>
        <begin position="675"/>
        <end position="705"/>
    </location>
</feature>
<keyword evidence="17" id="KW-0346">Stress response</keyword>
<keyword evidence="10" id="KW-0496">Mitochondrion</keyword>
<dbReference type="Gene3D" id="1.10.287.110">
    <property type="entry name" value="DnaJ domain"/>
    <property type="match status" value="1"/>
</dbReference>
<evidence type="ECO:0000256" key="6">
    <source>
        <dbReference type="ARBA" id="ARBA00022448"/>
    </source>
</evidence>
<comment type="subcellular location">
    <subcellularLocation>
        <location evidence="1">Mitochondrion inner membrane</location>
        <topology evidence="1">Peripheral membrane protein</topology>
    </subcellularLocation>
</comment>
<evidence type="ECO:0000256" key="12">
    <source>
        <dbReference type="ARBA" id="ARBA00023186"/>
    </source>
</evidence>
<feature type="region of interest" description="Disordered" evidence="16">
    <location>
        <begin position="667"/>
        <end position="705"/>
    </location>
</feature>
<keyword evidence="11" id="KW-0472">Membrane</keyword>
<dbReference type="OrthoDB" id="1733909at2759"/>
<evidence type="ECO:0000313" key="18">
    <source>
        <dbReference type="Proteomes" id="UP000823405"/>
    </source>
</evidence>
<evidence type="ECO:0000256" key="7">
    <source>
        <dbReference type="ARBA" id="ARBA00022792"/>
    </source>
</evidence>
<dbReference type="NCBIfam" id="NF009487">
    <property type="entry name" value="PRK12849.1"/>
    <property type="match status" value="1"/>
</dbReference>
<dbReference type="Gene3D" id="3.30.260.10">
    <property type="entry name" value="TCP-1-like chaperonin intermediate domain"/>
    <property type="match status" value="1"/>
</dbReference>
<dbReference type="CDD" id="cd03344">
    <property type="entry name" value="GroEL"/>
    <property type="match status" value="1"/>
</dbReference>
<dbReference type="Proteomes" id="UP000823405">
    <property type="component" value="Unassembled WGS sequence"/>
</dbReference>